<dbReference type="EMBL" id="JACVVK020000059">
    <property type="protein sequence ID" value="KAK7497366.1"/>
    <property type="molecule type" value="Genomic_DNA"/>
</dbReference>
<dbReference type="AlphaFoldDB" id="A0ABD0LD01"/>
<protein>
    <submittedName>
        <fullName evidence="1">Uncharacterized protein</fullName>
    </submittedName>
</protein>
<reference evidence="1 2" key="1">
    <citation type="journal article" date="2023" name="Sci. Data">
        <title>Genome assembly of the Korean intertidal mud-creeper Batillaria attramentaria.</title>
        <authorList>
            <person name="Patra A.K."/>
            <person name="Ho P.T."/>
            <person name="Jun S."/>
            <person name="Lee S.J."/>
            <person name="Kim Y."/>
            <person name="Won Y.J."/>
        </authorList>
    </citation>
    <scope>NUCLEOTIDE SEQUENCE [LARGE SCALE GENOMIC DNA]</scope>
    <source>
        <strain evidence="1">Wonlab-2016</strain>
    </source>
</reference>
<gene>
    <name evidence="1" type="ORF">BaRGS_00011410</name>
</gene>
<name>A0ABD0LD01_9CAEN</name>
<feature type="non-terminal residue" evidence="1">
    <location>
        <position position="1"/>
    </location>
</feature>
<sequence length="63" mass="7077">TAVAEQLFCPWIMVIDVKKEAFDPEPMKVFTEGTVENEVLSSGYSRLMLKAKRLTKQMSASVP</sequence>
<evidence type="ECO:0000313" key="1">
    <source>
        <dbReference type="EMBL" id="KAK7497366.1"/>
    </source>
</evidence>
<dbReference type="Proteomes" id="UP001519460">
    <property type="component" value="Unassembled WGS sequence"/>
</dbReference>
<accession>A0ABD0LD01</accession>
<proteinExistence type="predicted"/>
<keyword evidence="2" id="KW-1185">Reference proteome</keyword>
<comment type="caution">
    <text evidence="1">The sequence shown here is derived from an EMBL/GenBank/DDBJ whole genome shotgun (WGS) entry which is preliminary data.</text>
</comment>
<organism evidence="1 2">
    <name type="scientific">Batillaria attramentaria</name>
    <dbReference type="NCBI Taxonomy" id="370345"/>
    <lineage>
        <taxon>Eukaryota</taxon>
        <taxon>Metazoa</taxon>
        <taxon>Spiralia</taxon>
        <taxon>Lophotrochozoa</taxon>
        <taxon>Mollusca</taxon>
        <taxon>Gastropoda</taxon>
        <taxon>Caenogastropoda</taxon>
        <taxon>Sorbeoconcha</taxon>
        <taxon>Cerithioidea</taxon>
        <taxon>Batillariidae</taxon>
        <taxon>Batillaria</taxon>
    </lineage>
</organism>
<evidence type="ECO:0000313" key="2">
    <source>
        <dbReference type="Proteomes" id="UP001519460"/>
    </source>
</evidence>